<protein>
    <submittedName>
        <fullName evidence="1">Uncharacterized protein</fullName>
    </submittedName>
</protein>
<evidence type="ECO:0000313" key="1">
    <source>
        <dbReference type="EMBL" id="TKC03991.1"/>
    </source>
</evidence>
<proteinExistence type="predicted"/>
<dbReference type="OrthoDB" id="903892at2"/>
<name>A0A4U1CEX2_9SPHI</name>
<evidence type="ECO:0000313" key="2">
    <source>
        <dbReference type="Proteomes" id="UP000307244"/>
    </source>
</evidence>
<dbReference type="EMBL" id="SWBQ01000006">
    <property type="protein sequence ID" value="TKC03991.1"/>
    <property type="molecule type" value="Genomic_DNA"/>
</dbReference>
<gene>
    <name evidence="1" type="ORF">FA047_18790</name>
</gene>
<dbReference type="AlphaFoldDB" id="A0A4U1CEX2"/>
<sequence>MRKLTILTFLLLFNLIIKAQVSPIGASKAIEQSMNHPVSYNTGLPQIQIPLYDIDFGGSKIPISLSYHAGGLKMNQKSGLVGAGWSISTNFQISRTVRGREDEYYPMTDLDSMYLEGTQADMSSYPSNTFYNSAFRDMYLSKFIFPDPARDGSSTSIYHADLHTTDYRDSEMDIFRYNLFNTSGRFVFTSRSPYVISTLDESFLGTDIKFFNGPIASQYFAVKDEQGTQYEFGKDAAIQFVYTDVSAINTAWMLKSATALNGDTVSFSYFMPWPSEKRFGKSVHIKEGCKECFPYNESIYNYVRSDSSGVTYGQDQIPAGINFPEGIVTYGYQNMTIGGVVEDLINEIKIMDLDSNLIRKVNLYYTQGLRFAFLDSVKINGGSEQALVYRFTYQMKDQNNVLFDSLALGTDNWGYLSKRVNNIVKKTSIPFNEGIGQGVSIYKPDYGTYGYLEDYVSSMEFDTRLVNTATPPIYLLKEIKYPKGGTTTYSFENHLVSSSPYQVYGPGAGYRVREIISNDGIIGQAQRRTFTYGDNDDDSPQSGNIPLGTGYVLNMDNIVNWGNTIRQGAEIGVLPDNLGDPSNWILYNTYNFSNQYKGNLDFAGFEENPVYYAKVTEKIYNGNVAISKTEFVYDSLINVIKPSIPLITERNTNPNIAGRGVISRIYKPENFRAVILGYKPKMLSATNYQMIQSTWKKTSREEYTYTGSNIDDMLTYGSGLRNIRISNYAMMAPDYSGGMSLEGIYTSTGIQSVFDFNSYLILPYPNRFLSSRIVTKYTE</sequence>
<dbReference type="Proteomes" id="UP000307244">
    <property type="component" value="Unassembled WGS sequence"/>
</dbReference>
<accession>A0A4U1CEX2</accession>
<reference evidence="1 2" key="1">
    <citation type="submission" date="2019-04" db="EMBL/GenBank/DDBJ databases">
        <title>Pedobacter sp. RP-3-15 sp. nov., isolated from Arctic soil.</title>
        <authorList>
            <person name="Dahal R.H."/>
            <person name="Kim D.-U."/>
        </authorList>
    </citation>
    <scope>NUCLEOTIDE SEQUENCE [LARGE SCALE GENOMIC DNA]</scope>
    <source>
        <strain evidence="1 2">RP-3-15</strain>
    </source>
</reference>
<dbReference type="RefSeq" id="WP_136837630.1">
    <property type="nucleotide sequence ID" value="NZ_SWBQ01000006.1"/>
</dbReference>
<organism evidence="1 2">
    <name type="scientific">Pedobacter frigoris</name>
    <dbReference type="NCBI Taxonomy" id="2571272"/>
    <lineage>
        <taxon>Bacteria</taxon>
        <taxon>Pseudomonadati</taxon>
        <taxon>Bacteroidota</taxon>
        <taxon>Sphingobacteriia</taxon>
        <taxon>Sphingobacteriales</taxon>
        <taxon>Sphingobacteriaceae</taxon>
        <taxon>Pedobacter</taxon>
    </lineage>
</organism>
<keyword evidence="2" id="KW-1185">Reference proteome</keyword>
<comment type="caution">
    <text evidence="1">The sequence shown here is derived from an EMBL/GenBank/DDBJ whole genome shotgun (WGS) entry which is preliminary data.</text>
</comment>